<protein>
    <recommendedName>
        <fullName evidence="4">homogentisate 1,2-dioxygenase</fullName>
        <ecNumber evidence="4">1.13.11.5</ecNumber>
    </recommendedName>
</protein>
<dbReference type="OrthoDB" id="1689029at2759"/>
<feature type="binding site" evidence="5">
    <location>
        <position position="78"/>
    </location>
    <ligand>
        <name>Fe cation</name>
        <dbReference type="ChEBI" id="CHEBI:24875"/>
    </ligand>
</feature>
<dbReference type="GeneID" id="70216438"/>
<comment type="caution">
    <text evidence="7">The sequence shown here is derived from an EMBL/GenBank/DDBJ whole genome shotgun (WGS) entry which is preliminary data.</text>
</comment>
<comment type="cofactor">
    <cofactor evidence="1 5">
        <name>Fe cation</name>
        <dbReference type="ChEBI" id="CHEBI:24875"/>
    </cofactor>
</comment>
<evidence type="ECO:0000259" key="6">
    <source>
        <dbReference type="Pfam" id="PF04209"/>
    </source>
</evidence>
<evidence type="ECO:0000256" key="4">
    <source>
        <dbReference type="ARBA" id="ARBA00013127"/>
    </source>
</evidence>
<dbReference type="EMBL" id="JAGMUX010000001">
    <property type="protein sequence ID" value="KAH7269022.1"/>
    <property type="molecule type" value="Genomic_DNA"/>
</dbReference>
<keyword evidence="5" id="KW-0408">Iron</keyword>
<comment type="similarity">
    <text evidence="3">Belongs to the homogentisate dioxygenase family.</text>
</comment>
<organism evidence="7 8">
    <name type="scientific">Fusarium redolens</name>
    <dbReference type="NCBI Taxonomy" id="48865"/>
    <lineage>
        <taxon>Eukaryota</taxon>
        <taxon>Fungi</taxon>
        <taxon>Dikarya</taxon>
        <taxon>Ascomycota</taxon>
        <taxon>Pezizomycotina</taxon>
        <taxon>Sordariomycetes</taxon>
        <taxon>Hypocreomycetidae</taxon>
        <taxon>Hypocreales</taxon>
        <taxon>Nectriaceae</taxon>
        <taxon>Fusarium</taxon>
        <taxon>Fusarium redolens species complex</taxon>
    </lineage>
</organism>
<dbReference type="PANTHER" id="PTHR11056:SF4">
    <property type="entry name" value="HOMOGENTISATE 1,2-DIOXYGENASE"/>
    <property type="match status" value="1"/>
</dbReference>
<gene>
    <name evidence="7" type="ORF">BKA55DRAFT_497655</name>
</gene>
<dbReference type="Proteomes" id="UP000720189">
    <property type="component" value="Unassembled WGS sequence"/>
</dbReference>
<dbReference type="GO" id="GO:0006559">
    <property type="term" value="P:L-phenylalanine catabolic process"/>
    <property type="evidence" value="ECO:0007669"/>
    <property type="project" value="InterPro"/>
</dbReference>
<feature type="domain" description="Homogentisate 1,2-dioxygenase C-terminal" evidence="6">
    <location>
        <begin position="18"/>
        <end position="132"/>
    </location>
</feature>
<dbReference type="SUPFAM" id="SSF51182">
    <property type="entry name" value="RmlC-like cupins"/>
    <property type="match status" value="1"/>
</dbReference>
<dbReference type="InterPro" id="IPR011051">
    <property type="entry name" value="RmlC_Cupin_sf"/>
</dbReference>
<accession>A0A9P9KV48</accession>
<proteinExistence type="inferred from homology"/>
<evidence type="ECO:0000256" key="5">
    <source>
        <dbReference type="PIRSR" id="PIRSR605708-2"/>
    </source>
</evidence>
<dbReference type="InterPro" id="IPR014710">
    <property type="entry name" value="RmlC-like_jellyroll"/>
</dbReference>
<dbReference type="InterPro" id="IPR046451">
    <property type="entry name" value="HgmA_C"/>
</dbReference>
<comment type="pathway">
    <text evidence="2">Amino-acid degradation; L-phenylalanine degradation; acetoacetate and fumarate from L-phenylalanine: step 4/6.</text>
</comment>
<evidence type="ECO:0000313" key="8">
    <source>
        <dbReference type="Proteomes" id="UP000720189"/>
    </source>
</evidence>
<evidence type="ECO:0000256" key="2">
    <source>
        <dbReference type="ARBA" id="ARBA00004704"/>
    </source>
</evidence>
<evidence type="ECO:0000313" key="7">
    <source>
        <dbReference type="EMBL" id="KAH7269022.1"/>
    </source>
</evidence>
<dbReference type="RefSeq" id="XP_046055790.1">
    <property type="nucleotide sequence ID" value="XM_046186484.1"/>
</dbReference>
<dbReference type="GO" id="GO:0005737">
    <property type="term" value="C:cytoplasm"/>
    <property type="evidence" value="ECO:0007669"/>
    <property type="project" value="TreeGrafter"/>
</dbReference>
<dbReference type="AlphaFoldDB" id="A0A9P9KV48"/>
<keyword evidence="5" id="KW-0479">Metal-binding</keyword>
<name>A0A9P9KV48_FUSRE</name>
<feature type="non-terminal residue" evidence="7">
    <location>
        <position position="1"/>
    </location>
</feature>
<dbReference type="Gene3D" id="2.60.120.10">
    <property type="entry name" value="Jelly Rolls"/>
    <property type="match status" value="1"/>
</dbReference>
<evidence type="ECO:0000256" key="1">
    <source>
        <dbReference type="ARBA" id="ARBA00001962"/>
    </source>
</evidence>
<dbReference type="EC" id="1.13.11.5" evidence="4"/>
<keyword evidence="8" id="KW-1185">Reference proteome</keyword>
<dbReference type="PANTHER" id="PTHR11056">
    <property type="entry name" value="HOMOGENTISATE 1,2-DIOXYGENASE"/>
    <property type="match status" value="1"/>
</dbReference>
<dbReference type="GO" id="GO:0004411">
    <property type="term" value="F:homogentisate 1,2-dioxygenase activity"/>
    <property type="evidence" value="ECO:0007669"/>
    <property type="project" value="UniProtKB-EC"/>
</dbReference>
<reference evidence="7" key="1">
    <citation type="journal article" date="2021" name="Nat. Commun.">
        <title>Genetic determinants of endophytism in the Arabidopsis root mycobiome.</title>
        <authorList>
            <person name="Mesny F."/>
            <person name="Miyauchi S."/>
            <person name="Thiergart T."/>
            <person name="Pickel B."/>
            <person name="Atanasova L."/>
            <person name="Karlsson M."/>
            <person name="Huettel B."/>
            <person name="Barry K.W."/>
            <person name="Haridas S."/>
            <person name="Chen C."/>
            <person name="Bauer D."/>
            <person name="Andreopoulos W."/>
            <person name="Pangilinan J."/>
            <person name="LaButti K."/>
            <person name="Riley R."/>
            <person name="Lipzen A."/>
            <person name="Clum A."/>
            <person name="Drula E."/>
            <person name="Henrissat B."/>
            <person name="Kohler A."/>
            <person name="Grigoriev I.V."/>
            <person name="Martin F.M."/>
            <person name="Hacquard S."/>
        </authorList>
    </citation>
    <scope>NUCLEOTIDE SEQUENCE</scope>
    <source>
        <strain evidence="7">MPI-CAGE-AT-0023</strain>
    </source>
</reference>
<dbReference type="GO" id="GO:0046872">
    <property type="term" value="F:metal ion binding"/>
    <property type="evidence" value="ECO:0007669"/>
    <property type="project" value="UniProtKB-KW"/>
</dbReference>
<dbReference type="InterPro" id="IPR005708">
    <property type="entry name" value="Homogentis_dOase"/>
</dbReference>
<dbReference type="Pfam" id="PF04209">
    <property type="entry name" value="HgmA_C"/>
    <property type="match status" value="1"/>
</dbReference>
<dbReference type="GO" id="GO:0006570">
    <property type="term" value="P:tyrosine metabolic process"/>
    <property type="evidence" value="ECO:0007669"/>
    <property type="project" value="InterPro"/>
</dbReference>
<evidence type="ECO:0000256" key="3">
    <source>
        <dbReference type="ARBA" id="ARBA00007757"/>
    </source>
</evidence>
<sequence>DILAWTGNYAPCEYAIEKVITMSTVDHNQSGPSIYCVHSAESNLLEVALSDILVFTLKWGVARNTFHPPYYRRNVVTEIIGVIYRTLQSSAIQLSSGIITCTPSYMPQGKTYDRRKQATSDGLPPARTREKIMGF</sequence>